<dbReference type="Proteomes" id="UP000308199">
    <property type="component" value="Unassembled WGS sequence"/>
</dbReference>
<keyword evidence="1" id="KW-1133">Transmembrane helix</keyword>
<evidence type="ECO:0000313" key="2">
    <source>
        <dbReference type="EMBL" id="THH03132.1"/>
    </source>
</evidence>
<accession>A0A4S4KWE6</accession>
<name>A0A4S4KWE6_9AGAM</name>
<comment type="caution">
    <text evidence="2">The sequence shown here is derived from an EMBL/GenBank/DDBJ whole genome shotgun (WGS) entry which is preliminary data.</text>
</comment>
<evidence type="ECO:0000256" key="1">
    <source>
        <dbReference type="SAM" id="Phobius"/>
    </source>
</evidence>
<organism evidence="2 3">
    <name type="scientific">Phellinidium pouzarii</name>
    <dbReference type="NCBI Taxonomy" id="167371"/>
    <lineage>
        <taxon>Eukaryota</taxon>
        <taxon>Fungi</taxon>
        <taxon>Dikarya</taxon>
        <taxon>Basidiomycota</taxon>
        <taxon>Agaricomycotina</taxon>
        <taxon>Agaricomycetes</taxon>
        <taxon>Hymenochaetales</taxon>
        <taxon>Hymenochaetaceae</taxon>
        <taxon>Phellinidium</taxon>
    </lineage>
</organism>
<keyword evidence="1" id="KW-0472">Membrane</keyword>
<keyword evidence="1" id="KW-0812">Transmembrane</keyword>
<dbReference type="EMBL" id="SGPK01000496">
    <property type="protein sequence ID" value="THH03132.1"/>
    <property type="molecule type" value="Genomic_DNA"/>
</dbReference>
<reference evidence="2 3" key="1">
    <citation type="submission" date="2019-02" db="EMBL/GenBank/DDBJ databases">
        <title>Genome sequencing of the rare red list fungi Phellinidium pouzarii.</title>
        <authorList>
            <person name="Buettner E."/>
            <person name="Kellner H."/>
        </authorList>
    </citation>
    <scope>NUCLEOTIDE SEQUENCE [LARGE SCALE GENOMIC DNA]</scope>
    <source>
        <strain evidence="2 3">DSM 108285</strain>
    </source>
</reference>
<feature type="transmembrane region" description="Helical" evidence="1">
    <location>
        <begin position="95"/>
        <end position="112"/>
    </location>
</feature>
<evidence type="ECO:0000313" key="3">
    <source>
        <dbReference type="Proteomes" id="UP000308199"/>
    </source>
</evidence>
<proteinExistence type="predicted"/>
<keyword evidence="3" id="KW-1185">Reference proteome</keyword>
<sequence>MHISLIKHAQIVHHPRPIRPQSTFKECIEKMERDAAATMGDIAEEGCVPKEELKQQENVVQHERLDTSGDPVLGDEKSTLTFSERIIGHPLKVNPFAHSTSVILFVIIAVAIKRK</sequence>
<protein>
    <submittedName>
        <fullName evidence="2">Uncharacterized protein</fullName>
    </submittedName>
</protein>
<gene>
    <name evidence="2" type="ORF">EW145_g6500</name>
</gene>
<dbReference type="AlphaFoldDB" id="A0A4S4KWE6"/>